<dbReference type="PANTHER" id="PTHR11596:SF5">
    <property type="entry name" value="ALKALINE PHOSPHATASE"/>
    <property type="match status" value="1"/>
</dbReference>
<protein>
    <recommendedName>
        <fullName evidence="6">Alkaline phosphatase</fullName>
    </recommendedName>
</protein>
<evidence type="ECO:0000256" key="1">
    <source>
        <dbReference type="ARBA" id="ARBA00022553"/>
    </source>
</evidence>
<dbReference type="InterPro" id="IPR017850">
    <property type="entry name" value="Alkaline_phosphatase_core_sf"/>
</dbReference>
<evidence type="ECO:0008006" key="6">
    <source>
        <dbReference type="Google" id="ProtNLM"/>
    </source>
</evidence>
<proteinExistence type="inferred from homology"/>
<dbReference type="SMART" id="SM00098">
    <property type="entry name" value="alkPPc"/>
    <property type="match status" value="1"/>
</dbReference>
<dbReference type="CDD" id="cd16012">
    <property type="entry name" value="ALP"/>
    <property type="match status" value="1"/>
</dbReference>
<dbReference type="PANTHER" id="PTHR11596">
    <property type="entry name" value="ALKALINE PHOSPHATASE"/>
    <property type="match status" value="1"/>
</dbReference>
<dbReference type="RefSeq" id="WP_345328873.1">
    <property type="nucleotide sequence ID" value="NZ_BAABJI010000001.1"/>
</dbReference>
<keyword evidence="1" id="KW-0597">Phosphoprotein</keyword>
<dbReference type="SUPFAM" id="SSF53649">
    <property type="entry name" value="Alkaline phosphatase-like"/>
    <property type="match status" value="1"/>
</dbReference>
<comment type="similarity">
    <text evidence="2">Belongs to the alkaline phosphatase family.</text>
</comment>
<dbReference type="Gene3D" id="3.20.20.190">
    <property type="entry name" value="Phosphatidylinositol (PI) phosphodiesterase"/>
    <property type="match status" value="1"/>
</dbReference>
<keyword evidence="5" id="KW-1185">Reference proteome</keyword>
<dbReference type="CDD" id="cd08577">
    <property type="entry name" value="PI-PLCc_GDPD_SF_unchar3"/>
    <property type="match status" value="1"/>
</dbReference>
<organism evidence="4 5">
    <name type="scientific">Mucilaginibacter defluvii</name>
    <dbReference type="NCBI Taxonomy" id="1196019"/>
    <lineage>
        <taxon>Bacteria</taxon>
        <taxon>Pseudomonadati</taxon>
        <taxon>Bacteroidota</taxon>
        <taxon>Sphingobacteriia</taxon>
        <taxon>Sphingobacteriales</taxon>
        <taxon>Sphingobacteriaceae</taxon>
        <taxon>Mucilaginibacter</taxon>
    </lineage>
</organism>
<dbReference type="InterPro" id="IPR001952">
    <property type="entry name" value="Alkaline_phosphatase"/>
</dbReference>
<dbReference type="PRINTS" id="PR00113">
    <property type="entry name" value="ALKPHPHTASE"/>
</dbReference>
<name>A0ABP9FGM9_9SPHI</name>
<dbReference type="Gene3D" id="3.40.720.10">
    <property type="entry name" value="Alkaline Phosphatase, subunit A"/>
    <property type="match status" value="1"/>
</dbReference>
<evidence type="ECO:0000256" key="2">
    <source>
        <dbReference type="RuleBase" id="RU003946"/>
    </source>
</evidence>
<dbReference type="InterPro" id="IPR017946">
    <property type="entry name" value="PLC-like_Pdiesterase_TIM-brl"/>
</dbReference>
<dbReference type="InterPro" id="IPR039559">
    <property type="entry name" value="AIM6_PI-PLC-like_dom"/>
</dbReference>
<sequence length="623" mass="68671">MKYSTLKRSLLISVVALLMAATAFAQNTAINKAHSHNDYKQNIPFLQAYYAQSGSIEADVFYLNNKLYVAHERKEIEEGRTLTELYLKPLAALFRKNGRHPYADSTLHLQLVVDIKEDKAHVIPQLIKELEPYKDIFQPGSKHSVKVVLSGDMPAPAEFKKYPSYIYFDGRPNTIYTDTQLKRVAMISDDLGKYTEWNGKGVLTKPDSIKLTTLINNAHSKGKPFRFWATQDSPNTWIQLQKLGANWINTDHPQQLHDFLANRHKVEFINPKPHPVYTPTYKTDGLKKPVKNIILLIGDGMGLAQIQAGLTANHGQLNLLQCRYNGFSQTRAANSDNTDSAAGATAMATGQKTNNRYISIDVAGRQLTRIPDTLAANKIKSGIISCADITDATPAAFYAHNNERSNSTAIAADLLTSNVDILIGSNQKSFFNNPDAGLMQKIKAKGYTVDTTLTALQQQKQGKQLVLLSDAATRPVIKGRGDMLSQSLKETIRLLSTNEKGFFIMAEGAQIDHGGHANDLPFLVTEMLDFDRAVGEALRFADQDGETLVIITADHETGGLSLLDASTAEGRVLGNFSTNDHTSINVPVFAYGPNAGEFIGTYQNTEIFNKIVKLLIGSGKLDN</sequence>
<accession>A0ABP9FGM9</accession>
<feature type="chain" id="PRO_5046611795" description="Alkaline phosphatase" evidence="3">
    <location>
        <begin position="26"/>
        <end position="623"/>
    </location>
</feature>
<comment type="caution">
    <text evidence="4">The sequence shown here is derived from an EMBL/GenBank/DDBJ whole genome shotgun (WGS) entry which is preliminary data.</text>
</comment>
<evidence type="ECO:0000313" key="4">
    <source>
        <dbReference type="EMBL" id="GAA4902416.1"/>
    </source>
</evidence>
<dbReference type="SUPFAM" id="SSF51695">
    <property type="entry name" value="PLC-like phosphodiesterases"/>
    <property type="match status" value="1"/>
</dbReference>
<dbReference type="Pfam" id="PF00245">
    <property type="entry name" value="Alk_phosphatase"/>
    <property type="match status" value="1"/>
</dbReference>
<evidence type="ECO:0000256" key="3">
    <source>
        <dbReference type="SAM" id="SignalP"/>
    </source>
</evidence>
<feature type="signal peptide" evidence="3">
    <location>
        <begin position="1"/>
        <end position="25"/>
    </location>
</feature>
<keyword evidence="3" id="KW-0732">Signal</keyword>
<dbReference type="EMBL" id="BAABJI010000001">
    <property type="protein sequence ID" value="GAA4902416.1"/>
    <property type="molecule type" value="Genomic_DNA"/>
</dbReference>
<dbReference type="Proteomes" id="UP001501436">
    <property type="component" value="Unassembled WGS sequence"/>
</dbReference>
<gene>
    <name evidence="4" type="ORF">GCM10023313_01110</name>
</gene>
<evidence type="ECO:0000313" key="5">
    <source>
        <dbReference type="Proteomes" id="UP001501436"/>
    </source>
</evidence>
<reference evidence="5" key="1">
    <citation type="journal article" date="2019" name="Int. J. Syst. Evol. Microbiol.">
        <title>The Global Catalogue of Microorganisms (GCM) 10K type strain sequencing project: providing services to taxonomists for standard genome sequencing and annotation.</title>
        <authorList>
            <consortium name="The Broad Institute Genomics Platform"/>
            <consortium name="The Broad Institute Genome Sequencing Center for Infectious Disease"/>
            <person name="Wu L."/>
            <person name="Ma J."/>
        </authorList>
    </citation>
    <scope>NUCLEOTIDE SEQUENCE [LARGE SCALE GENOMIC DNA]</scope>
    <source>
        <strain evidence="5">JCM 18283</strain>
    </source>
</reference>